<evidence type="ECO:0000313" key="7">
    <source>
        <dbReference type="EMBL" id="WFD35853.1"/>
    </source>
</evidence>
<sequence>MSAIVPADATLLGSVSIGPGSVVHPTALLDARAGPIVLGHNCIVEERVAIVAGPAGISIGDANHFHAAARISAPSIGNCNVFLPRAVVSGPVANFCSVAPACVSHAPLPDRSVVYAHHSLRRDWSGLAVSQRLADHAKHLAYLRDLIPATHSLRLVT</sequence>
<dbReference type="GO" id="GO:0005869">
    <property type="term" value="C:dynactin complex"/>
    <property type="evidence" value="ECO:0007669"/>
    <property type="project" value="InterPro"/>
</dbReference>
<keyword evidence="5" id="KW-0206">Cytoskeleton</keyword>
<evidence type="ECO:0000256" key="3">
    <source>
        <dbReference type="ARBA" id="ARBA00016573"/>
    </source>
</evidence>
<evidence type="ECO:0000256" key="1">
    <source>
        <dbReference type="ARBA" id="ARBA00004245"/>
    </source>
</evidence>
<dbReference type="PANTHER" id="PTHR13072">
    <property type="entry name" value="DYNACTIN 6"/>
    <property type="match status" value="1"/>
</dbReference>
<protein>
    <recommendedName>
        <fullName evidence="3">Dynactin subunit 6</fullName>
    </recommendedName>
</protein>
<comment type="function">
    <text evidence="6">Part of the dynactin complex that activates the molecular motor dynein for ultra-processive transport along microtubules.</text>
</comment>
<evidence type="ECO:0000256" key="5">
    <source>
        <dbReference type="ARBA" id="ARBA00023212"/>
    </source>
</evidence>
<dbReference type="EMBL" id="CP119879">
    <property type="protein sequence ID" value="WFD35853.1"/>
    <property type="molecule type" value="Genomic_DNA"/>
</dbReference>
<evidence type="ECO:0000256" key="6">
    <source>
        <dbReference type="ARBA" id="ARBA00034687"/>
    </source>
</evidence>
<dbReference type="InterPro" id="IPR011004">
    <property type="entry name" value="Trimer_LpxA-like_sf"/>
</dbReference>
<proteinExistence type="inferred from homology"/>
<comment type="subcellular location">
    <subcellularLocation>
        <location evidence="1">Cytoplasm</location>
        <location evidence="1">Cytoskeleton</location>
    </subcellularLocation>
</comment>
<dbReference type="SUPFAM" id="SSF51161">
    <property type="entry name" value="Trimeric LpxA-like enzymes"/>
    <property type="match status" value="1"/>
</dbReference>
<dbReference type="GO" id="GO:0070840">
    <property type="term" value="F:dynein complex binding"/>
    <property type="evidence" value="ECO:0007669"/>
    <property type="project" value="TreeGrafter"/>
</dbReference>
<comment type="similarity">
    <text evidence="2">Belongs to the dynactin subunits 5/6 family. Dynactin subunit 6 subfamily.</text>
</comment>
<organism evidence="7 8">
    <name type="scientific">Malassezia cuniculi</name>
    <dbReference type="NCBI Taxonomy" id="948313"/>
    <lineage>
        <taxon>Eukaryota</taxon>
        <taxon>Fungi</taxon>
        <taxon>Dikarya</taxon>
        <taxon>Basidiomycota</taxon>
        <taxon>Ustilaginomycotina</taxon>
        <taxon>Malasseziomycetes</taxon>
        <taxon>Malasseziales</taxon>
        <taxon>Malasseziaceae</taxon>
        <taxon>Malassezia</taxon>
    </lineage>
</organism>
<evidence type="ECO:0000313" key="8">
    <source>
        <dbReference type="Proteomes" id="UP001219933"/>
    </source>
</evidence>
<accession>A0AAF0ERY3</accession>
<evidence type="ECO:0000256" key="4">
    <source>
        <dbReference type="ARBA" id="ARBA00022490"/>
    </source>
</evidence>
<keyword evidence="8" id="KW-1185">Reference proteome</keyword>
<dbReference type="Proteomes" id="UP001219933">
    <property type="component" value="Chromosome 3"/>
</dbReference>
<dbReference type="InterPro" id="IPR027777">
    <property type="entry name" value="DCTN6"/>
</dbReference>
<dbReference type="GO" id="GO:0007052">
    <property type="term" value="P:mitotic spindle organization"/>
    <property type="evidence" value="ECO:0007669"/>
    <property type="project" value="TreeGrafter"/>
</dbReference>
<dbReference type="Gene3D" id="2.160.10.10">
    <property type="entry name" value="Hexapeptide repeat proteins"/>
    <property type="match status" value="1"/>
</dbReference>
<dbReference type="AlphaFoldDB" id="A0AAF0ERY3"/>
<name>A0AAF0ERY3_9BASI</name>
<reference evidence="7" key="1">
    <citation type="submission" date="2023-03" db="EMBL/GenBank/DDBJ databases">
        <title>Mating type loci evolution in Malassezia.</title>
        <authorList>
            <person name="Coelho M.A."/>
        </authorList>
    </citation>
    <scope>NUCLEOTIDE SEQUENCE</scope>
    <source>
        <strain evidence="7">CBS 11721</strain>
    </source>
</reference>
<dbReference type="PANTHER" id="PTHR13072:SF0">
    <property type="entry name" value="DYNACTIN SUBUNIT 6"/>
    <property type="match status" value="1"/>
</dbReference>
<evidence type="ECO:0000256" key="2">
    <source>
        <dbReference type="ARBA" id="ARBA00007719"/>
    </source>
</evidence>
<keyword evidence="4" id="KW-0963">Cytoplasm</keyword>
<gene>
    <name evidence="7" type="ORF">MCUN1_002721</name>
</gene>